<dbReference type="PANTHER" id="PTHR10794:SF45">
    <property type="entry name" value="MONOACYLGLYCEROL LIPASE ABHD2"/>
    <property type="match status" value="1"/>
</dbReference>
<sequence length="400" mass="45601">MYLLVLVALILCILFKILNVNTSPQKSLFYSANAKFIEQILQHAPTLCQPYVPTRLWGFSGHVQTIIQGVLSQIHCPFLNGKRYYFKHIDGTTVTYDLYPAAGQHVLNRDYTLAICPGIGNSSDSVYIRRVVQEAQLGGYRVAVLNHIGVLKNVPVTSPRIFSYGNTNDYEGMVQDLIRRFPGTLMLSVGFSMGGNLITKYLGEEGRVKPKNIIGGISICQGYDAARASKYMLDWEGFRRLYLFAMTENMKAILRRWQKQLFTEQIKREKCINEKDVWYSATLVDLDDSYTRKLYNFDSVEAFYRNSSSVHYFGGIKVPMIFLNAADDPIVPPPLTALARKESEKNEKFIFIEQKHGGHLGFYEGGLIYPNNVTWLDRVLIEMANGMTQIQMKIQIYQAF</sequence>
<dbReference type="PANTHER" id="PTHR10794">
    <property type="entry name" value="ABHYDROLASE DOMAIN-CONTAINING PROTEIN"/>
    <property type="match status" value="1"/>
</dbReference>
<dbReference type="GO" id="GO:0043401">
    <property type="term" value="P:steroid hormone receptor signaling pathway"/>
    <property type="evidence" value="ECO:0007669"/>
    <property type="project" value="TreeGrafter"/>
</dbReference>
<reference evidence="4" key="1">
    <citation type="submission" date="2021-02" db="EMBL/GenBank/DDBJ databases">
        <authorList>
            <person name="Bekaert M."/>
        </authorList>
    </citation>
    <scope>NUCLEOTIDE SEQUENCE</scope>
    <source>
        <strain evidence="4">IoA-00</strain>
    </source>
</reference>
<dbReference type="Gene3D" id="3.40.50.1820">
    <property type="entry name" value="alpha/beta hydrolase"/>
    <property type="match status" value="1"/>
</dbReference>
<comment type="similarity">
    <text evidence="1">Belongs to the AB hydrolase superfamily. AB hydrolase 4 family.</text>
</comment>
<dbReference type="GO" id="GO:0051792">
    <property type="term" value="P:medium-chain fatty acid biosynthetic process"/>
    <property type="evidence" value="ECO:0007669"/>
    <property type="project" value="TreeGrafter"/>
</dbReference>
<evidence type="ECO:0000256" key="2">
    <source>
        <dbReference type="PIRSR" id="PIRSR005211-1"/>
    </source>
</evidence>
<dbReference type="Pfam" id="PF00561">
    <property type="entry name" value="Abhydrolase_1"/>
    <property type="match status" value="1"/>
</dbReference>
<evidence type="ECO:0000259" key="3">
    <source>
        <dbReference type="Pfam" id="PF00561"/>
    </source>
</evidence>
<dbReference type="Proteomes" id="UP000675881">
    <property type="component" value="Chromosome 1"/>
</dbReference>
<dbReference type="EMBL" id="HG994580">
    <property type="protein sequence ID" value="CAF2752416.1"/>
    <property type="molecule type" value="Genomic_DNA"/>
</dbReference>
<feature type="active site" description="Charge relay system" evidence="2">
    <location>
        <position position="359"/>
    </location>
</feature>
<dbReference type="GO" id="GO:0047372">
    <property type="term" value="F:monoacylglycerol lipase activity"/>
    <property type="evidence" value="ECO:0007669"/>
    <property type="project" value="TreeGrafter"/>
</dbReference>
<organism evidence="4 5">
    <name type="scientific">Lepeophtheirus salmonis</name>
    <name type="common">Salmon louse</name>
    <name type="synonym">Caligus salmonis</name>
    <dbReference type="NCBI Taxonomy" id="72036"/>
    <lineage>
        <taxon>Eukaryota</taxon>
        <taxon>Metazoa</taxon>
        <taxon>Ecdysozoa</taxon>
        <taxon>Arthropoda</taxon>
        <taxon>Crustacea</taxon>
        <taxon>Multicrustacea</taxon>
        <taxon>Hexanauplia</taxon>
        <taxon>Copepoda</taxon>
        <taxon>Siphonostomatoida</taxon>
        <taxon>Caligidae</taxon>
        <taxon>Lepeophtheirus</taxon>
    </lineage>
</organism>
<dbReference type="OrthoDB" id="5954035at2759"/>
<dbReference type="InterPro" id="IPR012020">
    <property type="entry name" value="ABHD4"/>
</dbReference>
<dbReference type="InterPro" id="IPR050960">
    <property type="entry name" value="AB_hydrolase_4_sf"/>
</dbReference>
<dbReference type="PIRSF" id="PIRSF005211">
    <property type="entry name" value="Ab_hydro_YheT"/>
    <property type="match status" value="1"/>
</dbReference>
<dbReference type="AlphaFoldDB" id="A0A7R8GYU3"/>
<dbReference type="GO" id="GO:0046464">
    <property type="term" value="P:acylglycerol catabolic process"/>
    <property type="evidence" value="ECO:0007669"/>
    <property type="project" value="TreeGrafter"/>
</dbReference>
<gene>
    <name evidence="4" type="ORF">LSAA_1505</name>
</gene>
<dbReference type="InterPro" id="IPR000073">
    <property type="entry name" value="AB_hydrolase_1"/>
</dbReference>
<dbReference type="SUPFAM" id="SSF53474">
    <property type="entry name" value="alpha/beta-Hydrolases"/>
    <property type="match status" value="1"/>
</dbReference>
<feature type="domain" description="AB hydrolase-1" evidence="3">
    <location>
        <begin position="113"/>
        <end position="364"/>
    </location>
</feature>
<evidence type="ECO:0000256" key="1">
    <source>
        <dbReference type="ARBA" id="ARBA00010884"/>
    </source>
</evidence>
<dbReference type="InterPro" id="IPR029058">
    <property type="entry name" value="AB_hydrolase_fold"/>
</dbReference>
<name>A0A7R8GYU3_LEPSM</name>
<feature type="active site" description="Charge relay system" evidence="2">
    <location>
        <position position="192"/>
    </location>
</feature>
<protein>
    <submittedName>
        <fullName evidence="4">ABHD2</fullName>
    </submittedName>
</protein>
<dbReference type="GO" id="GO:0051793">
    <property type="term" value="P:medium-chain fatty acid catabolic process"/>
    <property type="evidence" value="ECO:0007669"/>
    <property type="project" value="TreeGrafter"/>
</dbReference>
<feature type="active site" description="Charge relay system" evidence="2">
    <location>
        <position position="328"/>
    </location>
</feature>
<accession>A0A7R8GYU3</accession>
<evidence type="ECO:0000313" key="5">
    <source>
        <dbReference type="Proteomes" id="UP000675881"/>
    </source>
</evidence>
<keyword evidence="5" id="KW-1185">Reference proteome</keyword>
<dbReference type="GO" id="GO:0008126">
    <property type="term" value="F:acetylesterase activity"/>
    <property type="evidence" value="ECO:0007669"/>
    <property type="project" value="TreeGrafter"/>
</dbReference>
<dbReference type="GO" id="GO:0097524">
    <property type="term" value="C:sperm plasma membrane"/>
    <property type="evidence" value="ECO:0007669"/>
    <property type="project" value="TreeGrafter"/>
</dbReference>
<dbReference type="GO" id="GO:0048240">
    <property type="term" value="P:sperm capacitation"/>
    <property type="evidence" value="ECO:0007669"/>
    <property type="project" value="TreeGrafter"/>
</dbReference>
<proteinExistence type="inferred from homology"/>
<dbReference type="GO" id="GO:0036126">
    <property type="term" value="C:sperm flagellum"/>
    <property type="evidence" value="ECO:0007669"/>
    <property type="project" value="TreeGrafter"/>
</dbReference>
<evidence type="ECO:0000313" key="4">
    <source>
        <dbReference type="EMBL" id="CAF2752416.1"/>
    </source>
</evidence>